<dbReference type="InterPro" id="IPR048110">
    <property type="entry name" value="SA1362/YqhP-like"/>
</dbReference>
<dbReference type="OrthoDB" id="2989424at2"/>
<feature type="transmembrane region" description="Helical" evidence="2">
    <location>
        <begin position="7"/>
        <end position="25"/>
    </location>
</feature>
<keyword evidence="4" id="KW-1185">Reference proteome</keyword>
<evidence type="ECO:0000256" key="2">
    <source>
        <dbReference type="SAM" id="Phobius"/>
    </source>
</evidence>
<dbReference type="EMBL" id="OAOP01000002">
    <property type="protein sequence ID" value="SNX67955.1"/>
    <property type="molecule type" value="Genomic_DNA"/>
</dbReference>
<accession>A0A285CKR6</accession>
<name>A0A285CKR6_9BACI</name>
<dbReference type="NCBIfam" id="NF041554">
    <property type="entry name" value="SA1362_fam"/>
    <property type="match status" value="1"/>
</dbReference>
<feature type="transmembrane region" description="Helical" evidence="2">
    <location>
        <begin position="31"/>
        <end position="50"/>
    </location>
</feature>
<reference evidence="3 4" key="1">
    <citation type="submission" date="2017-08" db="EMBL/GenBank/DDBJ databases">
        <authorList>
            <person name="de Groot N.N."/>
        </authorList>
    </citation>
    <scope>NUCLEOTIDE SEQUENCE [LARGE SCALE GENOMIC DNA]</scope>
    <source>
        <strain evidence="3 4">JC228</strain>
    </source>
</reference>
<feature type="region of interest" description="Disordered" evidence="1">
    <location>
        <begin position="99"/>
        <end position="127"/>
    </location>
</feature>
<dbReference type="Proteomes" id="UP000219546">
    <property type="component" value="Unassembled WGS sequence"/>
</dbReference>
<feature type="compositionally biased region" description="Basic residues" evidence="1">
    <location>
        <begin position="118"/>
        <end position="127"/>
    </location>
</feature>
<feature type="compositionally biased region" description="Basic residues" evidence="1">
    <location>
        <begin position="99"/>
        <end position="108"/>
    </location>
</feature>
<dbReference type="RefSeq" id="WP_097157366.1">
    <property type="nucleotide sequence ID" value="NZ_JBEPMQ010000013.1"/>
</dbReference>
<keyword evidence="2" id="KW-1133">Transmembrane helix</keyword>
<dbReference type="AlphaFoldDB" id="A0A285CKR6"/>
<evidence type="ECO:0000313" key="4">
    <source>
        <dbReference type="Proteomes" id="UP000219546"/>
    </source>
</evidence>
<organism evidence="3 4">
    <name type="scientific">Bacillus oleivorans</name>
    <dbReference type="NCBI Taxonomy" id="1448271"/>
    <lineage>
        <taxon>Bacteria</taxon>
        <taxon>Bacillati</taxon>
        <taxon>Bacillota</taxon>
        <taxon>Bacilli</taxon>
        <taxon>Bacillales</taxon>
        <taxon>Bacillaceae</taxon>
        <taxon>Bacillus</taxon>
    </lineage>
</organism>
<sequence length="127" mass="14582">MNRLKYWLFYIVIALAILGLGNYLWTDPAAFIKNLIFIGVFAAIIIFLFTRFRGTAVHNRKEHKAFVKAAKYSKKRLKMRAEQKNNPINRSISKPSIKKAIHSKKRSAPHLTVIEGKKGKKKDKASL</sequence>
<keyword evidence="2" id="KW-0812">Transmembrane</keyword>
<gene>
    <name evidence="3" type="ORF">SAMN05877753_102160</name>
</gene>
<evidence type="ECO:0000313" key="3">
    <source>
        <dbReference type="EMBL" id="SNX67955.1"/>
    </source>
</evidence>
<evidence type="ECO:0000256" key="1">
    <source>
        <dbReference type="SAM" id="MobiDB-lite"/>
    </source>
</evidence>
<keyword evidence="2" id="KW-0472">Membrane</keyword>
<protein>
    <submittedName>
        <fullName evidence="3">Uncharacterized protein</fullName>
    </submittedName>
</protein>
<proteinExistence type="predicted"/>